<evidence type="ECO:0000313" key="2">
    <source>
        <dbReference type="WBParaSite" id="Hba_07327"/>
    </source>
</evidence>
<organism evidence="1 2">
    <name type="scientific">Heterorhabditis bacteriophora</name>
    <name type="common">Entomopathogenic nematode worm</name>
    <dbReference type="NCBI Taxonomy" id="37862"/>
    <lineage>
        <taxon>Eukaryota</taxon>
        <taxon>Metazoa</taxon>
        <taxon>Ecdysozoa</taxon>
        <taxon>Nematoda</taxon>
        <taxon>Chromadorea</taxon>
        <taxon>Rhabditida</taxon>
        <taxon>Rhabditina</taxon>
        <taxon>Rhabditomorpha</taxon>
        <taxon>Strongyloidea</taxon>
        <taxon>Heterorhabditidae</taxon>
        <taxon>Heterorhabditis</taxon>
    </lineage>
</organism>
<dbReference type="WBParaSite" id="Hba_07327">
    <property type="protein sequence ID" value="Hba_07327"/>
    <property type="gene ID" value="Hba_07327"/>
</dbReference>
<proteinExistence type="predicted"/>
<evidence type="ECO:0000313" key="1">
    <source>
        <dbReference type="Proteomes" id="UP000095283"/>
    </source>
</evidence>
<keyword evidence="1" id="KW-1185">Reference proteome</keyword>
<protein>
    <submittedName>
        <fullName evidence="2">Phosphotransferase</fullName>
    </submittedName>
</protein>
<name>A0A1I7WQ79_HETBA</name>
<dbReference type="AlphaFoldDB" id="A0A1I7WQ79"/>
<dbReference type="InterPro" id="IPR036402">
    <property type="entry name" value="EF-Ts_dimer_sf"/>
</dbReference>
<dbReference type="Gene3D" id="3.30.479.20">
    <property type="entry name" value="Elongation factor Ts, dimerisation domain"/>
    <property type="match status" value="1"/>
</dbReference>
<dbReference type="Proteomes" id="UP000095283">
    <property type="component" value="Unplaced"/>
</dbReference>
<reference evidence="2" key="1">
    <citation type="submission" date="2016-11" db="UniProtKB">
        <authorList>
            <consortium name="WormBaseParasite"/>
        </authorList>
    </citation>
    <scope>IDENTIFICATION</scope>
</reference>
<dbReference type="SUPFAM" id="SSF54713">
    <property type="entry name" value="Elongation factor Ts (EF-Ts), dimerisation domain"/>
    <property type="match status" value="1"/>
</dbReference>
<sequence length="178" mass="19620">MNPSGLAEHLAKLHAVNPGLEHVHFADAAFDLSNLIISSADSSVRRNNFMKKGLRFFPPHILKTTEIDEEETTLLRQAFMLNPTQSVYEYVTGHQAEIIDFLRSELGEMKDDTCCLAAGYRSVSNEGGSVGSVTKHVANHCAKDAFLTDLALISFFSGLIFHVSLFLHSFCGYTVEPA</sequence>
<accession>A0A1I7WQ79</accession>